<dbReference type="GO" id="GO:0008381">
    <property type="term" value="F:mechanosensitive monoatomic ion channel activity"/>
    <property type="evidence" value="ECO:0007669"/>
    <property type="project" value="TreeGrafter"/>
</dbReference>
<dbReference type="PANTHER" id="PTHR31618">
    <property type="entry name" value="MECHANOSENSITIVE ION CHANNEL PROTEIN 5"/>
    <property type="match status" value="1"/>
</dbReference>
<evidence type="ECO:0000256" key="2">
    <source>
        <dbReference type="ARBA" id="ARBA00008017"/>
    </source>
</evidence>
<evidence type="ECO:0000313" key="6">
    <source>
        <dbReference type="Proteomes" id="UP001179952"/>
    </source>
</evidence>
<feature type="region of interest" description="Disordered" evidence="3">
    <location>
        <begin position="145"/>
        <end position="200"/>
    </location>
</feature>
<dbReference type="PANTHER" id="PTHR31618:SF1">
    <property type="entry name" value="EF-HAND DOMAIN-CONTAINING PROTEIN"/>
    <property type="match status" value="1"/>
</dbReference>
<feature type="compositionally biased region" description="Basic residues" evidence="3">
    <location>
        <begin position="1"/>
        <end position="19"/>
    </location>
</feature>
<feature type="region of interest" description="Disordered" evidence="3">
    <location>
        <begin position="1"/>
        <end position="67"/>
    </location>
</feature>
<dbReference type="AlphaFoldDB" id="A0AAV9AAM7"/>
<feature type="transmembrane region" description="Helical" evidence="4">
    <location>
        <begin position="292"/>
        <end position="314"/>
    </location>
</feature>
<feature type="transmembrane region" description="Helical" evidence="4">
    <location>
        <begin position="329"/>
        <end position="352"/>
    </location>
</feature>
<accession>A0AAV9AAM7</accession>
<dbReference type="InterPro" id="IPR016688">
    <property type="entry name" value="MscS-like_plants/fungi"/>
</dbReference>
<feature type="transmembrane region" description="Helical" evidence="4">
    <location>
        <begin position="402"/>
        <end position="422"/>
    </location>
</feature>
<evidence type="ECO:0000313" key="5">
    <source>
        <dbReference type="EMBL" id="KAK1261269.1"/>
    </source>
</evidence>
<sequence length="617" mass="68612">MDSIKRSFKSHGSYNRHRSTSSSGGAVDANNQEEQPILFDHEEDSHPSASAADRNEVVVKIDGNNNNNGIWRESSYDFWKDETGGAATVSGDVSGKFSFKRSSSPEDPPTKLIGKFLHKQKATGGEIALDLDLEMDELRRGEAAAKNSKELRVSFQPPNDHVEVHPDNIHRRRHKSNNKNGSSDSDSDSDNRGSGGGTPAAAEVLLCTSNSFQRNPSLLRAKTRSRLMDPPPPMAGSGGVVDDERKSRAMKSGQQMRSGMLGKIHDEDDEDPFMDEDLPVELTKANYGTLTILQWVSLVVILAAFGCSLFIPALEKQSVWGLHLWKWELLILVLICGRLVSGWGIRIVVFFIERNFLLRKRLLYFVYGVRKAVQNCLWLGLVLLCWHFIFDDKVEKETHSTILSYVTKVLVCLLVATLFRLVKTLFVKSLASSFHVSTYFDRIQESLFNQFVIETLSGPPLIEIQNTREEEERTMVEVQKFQNAGATIPADLRAAALPAKSTRVIGSGPMQRSSRVLGGKSVRVSGSVSKKDFSGKQGSEEGITIDHLHKLNQKNVSAWNMKRLMNIVRHGTLSTLDERIMDAKHGQDESATQIQSEYEAKAAAKKIFTNVAKPGSK</sequence>
<comment type="subcellular location">
    <subcellularLocation>
        <location evidence="1">Membrane</location>
        <topology evidence="1">Multi-pass membrane protein</topology>
    </subcellularLocation>
</comment>
<feature type="compositionally biased region" description="Basic and acidic residues" evidence="3">
    <location>
        <begin position="160"/>
        <end position="169"/>
    </location>
</feature>
<comment type="caution">
    <text evidence="5">The sequence shown here is derived from an EMBL/GenBank/DDBJ whole genome shotgun (WGS) entry which is preliminary data.</text>
</comment>
<dbReference type="GO" id="GO:0005886">
    <property type="term" value="C:plasma membrane"/>
    <property type="evidence" value="ECO:0007669"/>
    <property type="project" value="TreeGrafter"/>
</dbReference>
<gene>
    <name evidence="5" type="ORF">QJS04_geneDACA001297</name>
</gene>
<feature type="transmembrane region" description="Helical" evidence="4">
    <location>
        <begin position="372"/>
        <end position="390"/>
    </location>
</feature>
<feature type="compositionally biased region" description="Polar residues" evidence="3">
    <location>
        <begin position="20"/>
        <end position="34"/>
    </location>
</feature>
<reference evidence="5" key="2">
    <citation type="submission" date="2023-06" db="EMBL/GenBank/DDBJ databases">
        <authorList>
            <person name="Ma L."/>
            <person name="Liu K.-W."/>
            <person name="Li Z."/>
            <person name="Hsiao Y.-Y."/>
            <person name="Qi Y."/>
            <person name="Fu T."/>
            <person name="Tang G."/>
            <person name="Zhang D."/>
            <person name="Sun W.-H."/>
            <person name="Liu D.-K."/>
            <person name="Li Y."/>
            <person name="Chen G.-Z."/>
            <person name="Liu X.-D."/>
            <person name="Liao X.-Y."/>
            <person name="Jiang Y.-T."/>
            <person name="Yu X."/>
            <person name="Hao Y."/>
            <person name="Huang J."/>
            <person name="Zhao X.-W."/>
            <person name="Ke S."/>
            <person name="Chen Y.-Y."/>
            <person name="Wu W.-L."/>
            <person name="Hsu J.-L."/>
            <person name="Lin Y.-F."/>
            <person name="Huang M.-D."/>
            <person name="Li C.-Y."/>
            <person name="Huang L."/>
            <person name="Wang Z.-W."/>
            <person name="Zhao X."/>
            <person name="Zhong W.-Y."/>
            <person name="Peng D.-H."/>
            <person name="Ahmad S."/>
            <person name="Lan S."/>
            <person name="Zhang J.-S."/>
            <person name="Tsai W.-C."/>
            <person name="Van De Peer Y."/>
            <person name="Liu Z.-J."/>
        </authorList>
    </citation>
    <scope>NUCLEOTIDE SEQUENCE</scope>
    <source>
        <strain evidence="5">SCP</strain>
        <tissue evidence="5">Leaves</tissue>
    </source>
</reference>
<evidence type="ECO:0000256" key="1">
    <source>
        <dbReference type="ARBA" id="ARBA00004141"/>
    </source>
</evidence>
<keyword evidence="4" id="KW-1133">Transmembrane helix</keyword>
<name>A0AAV9AAM7_ACOGR</name>
<reference evidence="5" key="1">
    <citation type="journal article" date="2023" name="Nat. Commun.">
        <title>Diploid and tetraploid genomes of Acorus and the evolution of monocots.</title>
        <authorList>
            <person name="Ma L."/>
            <person name="Liu K.W."/>
            <person name="Li Z."/>
            <person name="Hsiao Y.Y."/>
            <person name="Qi Y."/>
            <person name="Fu T."/>
            <person name="Tang G.D."/>
            <person name="Zhang D."/>
            <person name="Sun W.H."/>
            <person name="Liu D.K."/>
            <person name="Li Y."/>
            <person name="Chen G.Z."/>
            <person name="Liu X.D."/>
            <person name="Liao X.Y."/>
            <person name="Jiang Y.T."/>
            <person name="Yu X."/>
            <person name="Hao Y."/>
            <person name="Huang J."/>
            <person name="Zhao X.W."/>
            <person name="Ke S."/>
            <person name="Chen Y.Y."/>
            <person name="Wu W.L."/>
            <person name="Hsu J.L."/>
            <person name="Lin Y.F."/>
            <person name="Huang M.D."/>
            <person name="Li C.Y."/>
            <person name="Huang L."/>
            <person name="Wang Z.W."/>
            <person name="Zhao X."/>
            <person name="Zhong W.Y."/>
            <person name="Peng D.H."/>
            <person name="Ahmad S."/>
            <person name="Lan S."/>
            <person name="Zhang J.S."/>
            <person name="Tsai W.C."/>
            <person name="Van de Peer Y."/>
            <person name="Liu Z.J."/>
        </authorList>
    </citation>
    <scope>NUCLEOTIDE SEQUENCE</scope>
    <source>
        <strain evidence="5">SCP</strain>
    </source>
</reference>
<keyword evidence="6" id="KW-1185">Reference proteome</keyword>
<keyword evidence="4" id="KW-0472">Membrane</keyword>
<evidence type="ECO:0000256" key="3">
    <source>
        <dbReference type="SAM" id="MobiDB-lite"/>
    </source>
</evidence>
<feature type="region of interest" description="Disordered" evidence="3">
    <location>
        <begin position="224"/>
        <end position="246"/>
    </location>
</feature>
<dbReference type="EMBL" id="JAUJYN010000010">
    <property type="protein sequence ID" value="KAK1261269.1"/>
    <property type="molecule type" value="Genomic_DNA"/>
</dbReference>
<organism evidence="5 6">
    <name type="scientific">Acorus gramineus</name>
    <name type="common">Dwarf sweet flag</name>
    <dbReference type="NCBI Taxonomy" id="55184"/>
    <lineage>
        <taxon>Eukaryota</taxon>
        <taxon>Viridiplantae</taxon>
        <taxon>Streptophyta</taxon>
        <taxon>Embryophyta</taxon>
        <taxon>Tracheophyta</taxon>
        <taxon>Spermatophyta</taxon>
        <taxon>Magnoliopsida</taxon>
        <taxon>Liliopsida</taxon>
        <taxon>Acoraceae</taxon>
        <taxon>Acorus</taxon>
    </lineage>
</organism>
<keyword evidence="4" id="KW-0812">Transmembrane</keyword>
<evidence type="ECO:0000256" key="4">
    <source>
        <dbReference type="SAM" id="Phobius"/>
    </source>
</evidence>
<dbReference type="Proteomes" id="UP001179952">
    <property type="component" value="Unassembled WGS sequence"/>
</dbReference>
<proteinExistence type="inferred from homology"/>
<comment type="similarity">
    <text evidence="2">Belongs to the MscS (TC 1.A.23) family.</text>
</comment>
<dbReference type="GO" id="GO:0006820">
    <property type="term" value="P:monoatomic anion transport"/>
    <property type="evidence" value="ECO:0007669"/>
    <property type="project" value="TreeGrafter"/>
</dbReference>
<protein>
    <submittedName>
        <fullName evidence="5">Mechanosensitive ion channel protein 6</fullName>
    </submittedName>
</protein>